<dbReference type="GO" id="GO:0000076">
    <property type="term" value="P:DNA replication checkpoint signaling"/>
    <property type="evidence" value="ECO:0007669"/>
    <property type="project" value="TreeGrafter"/>
</dbReference>
<feature type="compositionally biased region" description="Polar residues" evidence="1">
    <location>
        <begin position="243"/>
        <end position="270"/>
    </location>
</feature>
<dbReference type="Pfam" id="PF08839">
    <property type="entry name" value="CDT1"/>
    <property type="match status" value="2"/>
</dbReference>
<dbReference type="GO" id="GO:0000278">
    <property type="term" value="P:mitotic cell cycle"/>
    <property type="evidence" value="ECO:0007669"/>
    <property type="project" value="TreeGrafter"/>
</dbReference>
<organism evidence="3 4">
    <name type="scientific">Blyttiomyces helicus</name>
    <dbReference type="NCBI Taxonomy" id="388810"/>
    <lineage>
        <taxon>Eukaryota</taxon>
        <taxon>Fungi</taxon>
        <taxon>Fungi incertae sedis</taxon>
        <taxon>Chytridiomycota</taxon>
        <taxon>Chytridiomycota incertae sedis</taxon>
        <taxon>Chytridiomycetes</taxon>
        <taxon>Chytridiomycetes incertae sedis</taxon>
        <taxon>Blyttiomyces</taxon>
    </lineage>
</organism>
<dbReference type="PANTHER" id="PTHR28637">
    <property type="entry name" value="DNA REPLICATION FACTOR CDT1"/>
    <property type="match status" value="1"/>
</dbReference>
<dbReference type="InterPro" id="IPR036390">
    <property type="entry name" value="WH_DNA-bd_sf"/>
</dbReference>
<evidence type="ECO:0000313" key="4">
    <source>
        <dbReference type="Proteomes" id="UP000269721"/>
    </source>
</evidence>
<dbReference type="SMART" id="SM01075">
    <property type="entry name" value="CDT1"/>
    <property type="match status" value="1"/>
</dbReference>
<reference evidence="4" key="1">
    <citation type="journal article" date="2018" name="Nat. Microbiol.">
        <title>Leveraging single-cell genomics to expand the fungal tree of life.</title>
        <authorList>
            <person name="Ahrendt S.R."/>
            <person name="Quandt C.A."/>
            <person name="Ciobanu D."/>
            <person name="Clum A."/>
            <person name="Salamov A."/>
            <person name="Andreopoulos B."/>
            <person name="Cheng J.F."/>
            <person name="Woyke T."/>
            <person name="Pelin A."/>
            <person name="Henrissat B."/>
            <person name="Reynolds N.K."/>
            <person name="Benny G.L."/>
            <person name="Smith M.E."/>
            <person name="James T.Y."/>
            <person name="Grigoriev I.V."/>
        </authorList>
    </citation>
    <scope>NUCLEOTIDE SEQUENCE [LARGE SCALE GENOMIC DNA]</scope>
</reference>
<dbReference type="GO" id="GO:0070182">
    <property type="term" value="F:DNA polymerase binding"/>
    <property type="evidence" value="ECO:0007669"/>
    <property type="project" value="TreeGrafter"/>
</dbReference>
<accession>A0A4P9VW49</accession>
<dbReference type="PANTHER" id="PTHR28637:SF1">
    <property type="entry name" value="DNA REPLICATION FACTOR CDT1"/>
    <property type="match status" value="1"/>
</dbReference>
<feature type="region of interest" description="Disordered" evidence="1">
    <location>
        <begin position="448"/>
        <end position="476"/>
    </location>
</feature>
<feature type="region of interest" description="Disordered" evidence="1">
    <location>
        <begin position="239"/>
        <end position="270"/>
    </location>
</feature>
<dbReference type="AlphaFoldDB" id="A0A4P9VW49"/>
<protein>
    <recommendedName>
        <fullName evidence="2">CDT1 Geminin-binding domain-containing protein</fullName>
    </recommendedName>
</protein>
<dbReference type="GO" id="GO:0030174">
    <property type="term" value="P:regulation of DNA-templated DNA replication initiation"/>
    <property type="evidence" value="ECO:0007669"/>
    <property type="project" value="InterPro"/>
</dbReference>
<dbReference type="Proteomes" id="UP000269721">
    <property type="component" value="Unassembled WGS sequence"/>
</dbReference>
<dbReference type="GO" id="GO:0005634">
    <property type="term" value="C:nucleus"/>
    <property type="evidence" value="ECO:0007669"/>
    <property type="project" value="TreeGrafter"/>
</dbReference>
<dbReference type="SUPFAM" id="SSF46785">
    <property type="entry name" value="Winged helix' DNA-binding domain"/>
    <property type="match status" value="2"/>
</dbReference>
<evidence type="ECO:0000313" key="3">
    <source>
        <dbReference type="EMBL" id="RKO83914.1"/>
    </source>
</evidence>
<proteinExistence type="predicted"/>
<dbReference type="EMBL" id="ML000700">
    <property type="protein sequence ID" value="RKO83914.1"/>
    <property type="molecule type" value="Genomic_DNA"/>
</dbReference>
<sequence>HQAVVHLGNHPDVDACDRKVWTATTARTSISLSPCVPDPLLVILQRRLDPQAEDSPSAATRSRKRIRFIPEEEEKKQEEEKDEEAKEKAPLPEIEDTAPLSGDVEEKEALLVAEGAAVETADVACDKTDKVARQQTSDGAGDETASVVGGEAAKVVRAEIAEVAREEATEVALEEDGQTIKTLEVVPLFIEPTKVADRVPGILEEKVFTDRDTEKPAEESLGEKADIEPPRKWTAVEPAAEKVTSQPQTELPSVRQTHSTPSESTLTRRPTLQTKFEVINSAPRGQRIKLHSDGDEDTIGRAIPTPIRRLERTEPAATPTQFKTPQTPASPLGQRFRALLAPSAKLPLPAKYEVLEKMFEALDSGAQSNLNVEGNDNFEQDVGNDRTCGRIAINSLTPHPSALAIRNFALHNLAQIKTIWPEAYTYWATRTMHNGVRTASIAIDIPGEVTHPDAPDDASSALATPTPSRGGSLGGKMMSALDTPGVGDRARSAGRKLVDRRVEFRRRLEDAVRVHHDVREFCIADGEADCGVGENLTNSASSFASQAFLKSLDCKIDNAGKALTAWHPDFDLHNLPDVEPAELPEMLDAVAVRARKGL</sequence>
<dbReference type="OrthoDB" id="341730at2759"/>
<feature type="non-terminal residue" evidence="3">
    <location>
        <position position="1"/>
    </location>
</feature>
<dbReference type="InterPro" id="IPR045173">
    <property type="entry name" value="Cdt1"/>
</dbReference>
<feature type="non-terminal residue" evidence="3">
    <location>
        <position position="598"/>
    </location>
</feature>
<name>A0A4P9VW49_9FUNG</name>
<keyword evidence="4" id="KW-1185">Reference proteome</keyword>
<evidence type="ECO:0000259" key="2">
    <source>
        <dbReference type="SMART" id="SM01075"/>
    </source>
</evidence>
<dbReference type="InterPro" id="IPR014939">
    <property type="entry name" value="CDT1_Gemini-bd-like"/>
</dbReference>
<gene>
    <name evidence="3" type="ORF">BDK51DRAFT_49569</name>
</gene>
<dbReference type="GO" id="GO:0003677">
    <property type="term" value="F:DNA binding"/>
    <property type="evidence" value="ECO:0007669"/>
    <property type="project" value="InterPro"/>
</dbReference>
<evidence type="ECO:0000256" key="1">
    <source>
        <dbReference type="SAM" id="MobiDB-lite"/>
    </source>
</evidence>
<feature type="compositionally biased region" description="Basic and acidic residues" evidence="1">
    <location>
        <begin position="68"/>
        <end position="90"/>
    </location>
</feature>
<dbReference type="GO" id="GO:0071163">
    <property type="term" value="P:DNA replication preinitiation complex assembly"/>
    <property type="evidence" value="ECO:0007669"/>
    <property type="project" value="InterPro"/>
</dbReference>
<feature type="domain" description="CDT1 Geminin-binding" evidence="2">
    <location>
        <begin position="348"/>
        <end position="585"/>
    </location>
</feature>
<feature type="region of interest" description="Disordered" evidence="1">
    <location>
        <begin position="50"/>
        <end position="100"/>
    </location>
</feature>